<evidence type="ECO:0000259" key="7">
    <source>
        <dbReference type="PROSITE" id="PS50850"/>
    </source>
</evidence>
<keyword evidence="4 6" id="KW-1133">Transmembrane helix</keyword>
<comment type="subcellular location">
    <subcellularLocation>
        <location evidence="1">Membrane</location>
        <topology evidence="1">Multi-pass membrane protein</topology>
    </subcellularLocation>
</comment>
<gene>
    <name evidence="8" type="ORF">PCOR1329_LOCUS74650</name>
</gene>
<keyword evidence="3 6" id="KW-0812">Transmembrane</keyword>
<dbReference type="PANTHER" id="PTHR48020">
    <property type="entry name" value="PROTON MYO-INOSITOL COTRANSPORTER"/>
    <property type="match status" value="1"/>
</dbReference>
<evidence type="ECO:0000256" key="6">
    <source>
        <dbReference type="SAM" id="Phobius"/>
    </source>
</evidence>
<dbReference type="InterPro" id="IPR020846">
    <property type="entry name" value="MFS_dom"/>
</dbReference>
<comment type="caution">
    <text evidence="8">The sequence shown here is derived from an EMBL/GenBank/DDBJ whole genome shotgun (WGS) entry which is preliminary data.</text>
</comment>
<keyword evidence="2" id="KW-0813">Transport</keyword>
<evidence type="ECO:0000256" key="5">
    <source>
        <dbReference type="ARBA" id="ARBA00023136"/>
    </source>
</evidence>
<dbReference type="Pfam" id="PF00083">
    <property type="entry name" value="Sugar_tr"/>
    <property type="match status" value="1"/>
</dbReference>
<feature type="domain" description="Major facilitator superfamily (MFS) profile" evidence="7">
    <location>
        <begin position="100"/>
        <end position="214"/>
    </location>
</feature>
<dbReference type="InterPro" id="IPR005828">
    <property type="entry name" value="MFS_sugar_transport-like"/>
</dbReference>
<dbReference type="SUPFAM" id="SSF103473">
    <property type="entry name" value="MFS general substrate transporter"/>
    <property type="match status" value="1"/>
</dbReference>
<keyword evidence="9" id="KW-1185">Reference proteome</keyword>
<feature type="transmembrane region" description="Helical" evidence="6">
    <location>
        <begin position="191"/>
        <end position="211"/>
    </location>
</feature>
<feature type="transmembrane region" description="Helical" evidence="6">
    <location>
        <begin position="89"/>
        <end position="116"/>
    </location>
</feature>
<dbReference type="PROSITE" id="PS50850">
    <property type="entry name" value="MFS"/>
    <property type="match status" value="1"/>
</dbReference>
<feature type="transmembrane region" description="Helical" evidence="6">
    <location>
        <begin position="7"/>
        <end position="26"/>
    </location>
</feature>
<feature type="transmembrane region" description="Helical" evidence="6">
    <location>
        <begin position="136"/>
        <end position="157"/>
    </location>
</feature>
<evidence type="ECO:0000256" key="1">
    <source>
        <dbReference type="ARBA" id="ARBA00004141"/>
    </source>
</evidence>
<evidence type="ECO:0000256" key="4">
    <source>
        <dbReference type="ARBA" id="ARBA00022989"/>
    </source>
</evidence>
<keyword evidence="5 6" id="KW-0472">Membrane</keyword>
<proteinExistence type="predicted"/>
<dbReference type="InterPro" id="IPR050814">
    <property type="entry name" value="Myo-inositol_Transporter"/>
</dbReference>
<feature type="transmembrane region" description="Helical" evidence="6">
    <location>
        <begin position="32"/>
        <end position="49"/>
    </location>
</feature>
<dbReference type="InterPro" id="IPR036259">
    <property type="entry name" value="MFS_trans_sf"/>
</dbReference>
<evidence type="ECO:0000313" key="8">
    <source>
        <dbReference type="EMBL" id="CAK0896075.1"/>
    </source>
</evidence>
<evidence type="ECO:0000256" key="2">
    <source>
        <dbReference type="ARBA" id="ARBA00022448"/>
    </source>
</evidence>
<dbReference type="Gene3D" id="1.20.1250.20">
    <property type="entry name" value="MFS general substrate transporter like domains"/>
    <property type="match status" value="1"/>
</dbReference>
<sequence>MTRPPVFMVELLAACFFLTAAVLEGYVSNDTVQLGLCLWLPGSLLGLYLPHELLWQKMEEDGDAALTGEAAHRQLTPAERQHTPIGRRALWMGFSPLVVARLATCVTALTVGYSQGSLSGAHLVIQDAMGYSDAQISWLLGITYFVMCIGALPGALLADWVGRVNGLLVVYALVMLSSMLSAVAVPFWQMFAAQALLGMSLGMGLGIVSIYPAK</sequence>
<evidence type="ECO:0000256" key="3">
    <source>
        <dbReference type="ARBA" id="ARBA00022692"/>
    </source>
</evidence>
<name>A0ABN9X9B0_9DINO</name>
<evidence type="ECO:0000313" key="9">
    <source>
        <dbReference type="Proteomes" id="UP001189429"/>
    </source>
</evidence>
<dbReference type="PANTHER" id="PTHR48020:SF12">
    <property type="entry name" value="PROTON MYO-INOSITOL COTRANSPORTER"/>
    <property type="match status" value="1"/>
</dbReference>
<reference evidence="8" key="1">
    <citation type="submission" date="2023-10" db="EMBL/GenBank/DDBJ databases">
        <authorList>
            <person name="Chen Y."/>
            <person name="Shah S."/>
            <person name="Dougan E. K."/>
            <person name="Thang M."/>
            <person name="Chan C."/>
        </authorList>
    </citation>
    <scope>NUCLEOTIDE SEQUENCE [LARGE SCALE GENOMIC DNA]</scope>
</reference>
<protein>
    <recommendedName>
        <fullName evidence="7">Major facilitator superfamily (MFS) profile domain-containing protein</fullName>
    </recommendedName>
</protein>
<accession>A0ABN9X9B0</accession>
<dbReference type="EMBL" id="CAUYUJ010020138">
    <property type="protein sequence ID" value="CAK0896075.1"/>
    <property type="molecule type" value="Genomic_DNA"/>
</dbReference>
<organism evidence="8 9">
    <name type="scientific">Prorocentrum cordatum</name>
    <dbReference type="NCBI Taxonomy" id="2364126"/>
    <lineage>
        <taxon>Eukaryota</taxon>
        <taxon>Sar</taxon>
        <taxon>Alveolata</taxon>
        <taxon>Dinophyceae</taxon>
        <taxon>Prorocentrales</taxon>
        <taxon>Prorocentraceae</taxon>
        <taxon>Prorocentrum</taxon>
    </lineage>
</organism>
<feature type="transmembrane region" description="Helical" evidence="6">
    <location>
        <begin position="164"/>
        <end position="185"/>
    </location>
</feature>
<dbReference type="Proteomes" id="UP001189429">
    <property type="component" value="Unassembled WGS sequence"/>
</dbReference>